<keyword evidence="5" id="KW-0201">Cytochrome c-type biogenesis</keyword>
<dbReference type="AlphaFoldDB" id="A0A2T0X6S2"/>
<keyword evidence="4 7" id="KW-0732">Signal</keyword>
<accession>A0A2T0X6S2</accession>
<protein>
    <recommendedName>
        <fullName evidence="7">Cytochrome c-type biogenesis protein</fullName>
    </recommendedName>
</protein>
<dbReference type="InterPro" id="IPR005616">
    <property type="entry name" value="CcmH/CycL/Ccl2/NrfF_N"/>
</dbReference>
<dbReference type="GO" id="GO:0005886">
    <property type="term" value="C:plasma membrane"/>
    <property type="evidence" value="ECO:0007669"/>
    <property type="project" value="TreeGrafter"/>
</dbReference>
<dbReference type="Pfam" id="PF03918">
    <property type="entry name" value="CcmH"/>
    <property type="match status" value="1"/>
</dbReference>
<keyword evidence="7" id="KW-0812">Transmembrane</keyword>
<evidence type="ECO:0000256" key="6">
    <source>
        <dbReference type="ARBA" id="ARBA00023004"/>
    </source>
</evidence>
<dbReference type="EMBL" id="PVTT01000001">
    <property type="protein sequence ID" value="PRY94623.1"/>
    <property type="molecule type" value="Genomic_DNA"/>
</dbReference>
<gene>
    <name evidence="9" type="ORF">BCF33_0215</name>
</gene>
<keyword evidence="7" id="KW-0472">Membrane</keyword>
<keyword evidence="2 7" id="KW-0349">Heme</keyword>
<evidence type="ECO:0000256" key="2">
    <source>
        <dbReference type="ARBA" id="ARBA00022617"/>
    </source>
</evidence>
<dbReference type="GO" id="GO:0046872">
    <property type="term" value="F:metal ion binding"/>
    <property type="evidence" value="ECO:0007669"/>
    <property type="project" value="UniProtKB-KW"/>
</dbReference>
<evidence type="ECO:0000313" key="10">
    <source>
        <dbReference type="Proteomes" id="UP000238801"/>
    </source>
</evidence>
<dbReference type="PANTHER" id="PTHR47870:SF1">
    <property type="entry name" value="CYTOCHROME C-TYPE BIOGENESIS PROTEIN CCMH"/>
    <property type="match status" value="1"/>
</dbReference>
<proteinExistence type="inferred from homology"/>
<evidence type="ECO:0000256" key="5">
    <source>
        <dbReference type="ARBA" id="ARBA00022748"/>
    </source>
</evidence>
<evidence type="ECO:0000256" key="3">
    <source>
        <dbReference type="ARBA" id="ARBA00022723"/>
    </source>
</evidence>
<dbReference type="Proteomes" id="UP000238801">
    <property type="component" value="Unassembled WGS sequence"/>
</dbReference>
<comment type="similarity">
    <text evidence="1 7">Belongs to the CcmH/CycL/Ccl2/NrfF family.</text>
</comment>
<evidence type="ECO:0000256" key="7">
    <source>
        <dbReference type="RuleBase" id="RU364112"/>
    </source>
</evidence>
<dbReference type="Gene3D" id="1.10.8.640">
    <property type="entry name" value="Cytochrome C biogenesis protein"/>
    <property type="match status" value="1"/>
</dbReference>
<evidence type="ECO:0000256" key="4">
    <source>
        <dbReference type="ARBA" id="ARBA00022729"/>
    </source>
</evidence>
<dbReference type="CDD" id="cd16378">
    <property type="entry name" value="CcmH_N"/>
    <property type="match status" value="1"/>
</dbReference>
<feature type="transmembrane region" description="Helical" evidence="7">
    <location>
        <begin position="102"/>
        <end position="123"/>
    </location>
</feature>
<dbReference type="InterPro" id="IPR038297">
    <property type="entry name" value="CcmH/CycL/NrfF/Ccl2_sf"/>
</dbReference>
<keyword evidence="10" id="KW-1185">Reference proteome</keyword>
<comment type="caution">
    <text evidence="9">The sequence shown here is derived from an EMBL/GenBank/DDBJ whole genome shotgun (WGS) entry which is preliminary data.</text>
</comment>
<comment type="function">
    <text evidence="7">Possible subunit of a heme lyase.</text>
</comment>
<organism evidence="9 10">
    <name type="scientific">Hasllibacter halocynthiae</name>
    <dbReference type="NCBI Taxonomy" id="595589"/>
    <lineage>
        <taxon>Bacteria</taxon>
        <taxon>Pseudomonadati</taxon>
        <taxon>Pseudomonadota</taxon>
        <taxon>Alphaproteobacteria</taxon>
        <taxon>Rhodobacterales</taxon>
        <taxon>Roseobacteraceae</taxon>
        <taxon>Hasllibacter</taxon>
    </lineage>
</organism>
<keyword evidence="7" id="KW-1133">Transmembrane helix</keyword>
<keyword evidence="6 7" id="KW-0408">Iron</keyword>
<feature type="signal peptide" evidence="7">
    <location>
        <begin position="1"/>
        <end position="17"/>
    </location>
</feature>
<name>A0A2T0X6S2_9RHOB</name>
<feature type="domain" description="CcmH/CycL/Ccl2/NrfF N-terminal" evidence="8">
    <location>
        <begin position="6"/>
        <end position="145"/>
    </location>
</feature>
<dbReference type="PANTHER" id="PTHR47870">
    <property type="entry name" value="CYTOCHROME C-TYPE BIOGENESIS PROTEIN CCMH"/>
    <property type="match status" value="1"/>
</dbReference>
<evidence type="ECO:0000259" key="8">
    <source>
        <dbReference type="Pfam" id="PF03918"/>
    </source>
</evidence>
<reference evidence="9 10" key="1">
    <citation type="submission" date="2018-03" db="EMBL/GenBank/DDBJ databases">
        <title>Genomic Encyclopedia of Archaeal and Bacterial Type Strains, Phase II (KMG-II): from individual species to whole genera.</title>
        <authorList>
            <person name="Goeker M."/>
        </authorList>
    </citation>
    <scope>NUCLEOTIDE SEQUENCE [LARGE SCALE GENOMIC DNA]</scope>
    <source>
        <strain evidence="9 10">DSM 29318</strain>
    </source>
</reference>
<dbReference type="GO" id="GO:0017004">
    <property type="term" value="P:cytochrome complex assembly"/>
    <property type="evidence" value="ECO:0007669"/>
    <property type="project" value="UniProtKB-KW"/>
</dbReference>
<sequence length="146" mass="15517">MRAAILALLLMAAPAWAATEPDEVLADPALEARARQLGTELRCVVCAGESIESSSAGVARDLRLLVRERLVAGDTDDEALDYVVARYGEGVLLRPRFGGHTLALWLMPAGLLVLGGVGAATALRRRGRGTGRALSAEEAEEVERLR</sequence>
<evidence type="ECO:0000313" key="9">
    <source>
        <dbReference type="EMBL" id="PRY94623.1"/>
    </source>
</evidence>
<keyword evidence="3 7" id="KW-0479">Metal-binding</keyword>
<evidence type="ECO:0000256" key="1">
    <source>
        <dbReference type="ARBA" id="ARBA00010342"/>
    </source>
</evidence>
<feature type="chain" id="PRO_5015375837" description="Cytochrome c-type biogenesis protein" evidence="7">
    <location>
        <begin position="18"/>
        <end position="146"/>
    </location>
</feature>
<dbReference type="RefSeq" id="WP_211292345.1">
    <property type="nucleotide sequence ID" value="NZ_PVTT01000001.1"/>
</dbReference>
<dbReference type="InterPro" id="IPR051263">
    <property type="entry name" value="C-type_cytochrome_biogenesis"/>
</dbReference>